<protein>
    <recommendedName>
        <fullName evidence="6">Cytochrome c domain-containing protein</fullName>
    </recommendedName>
</protein>
<dbReference type="PATRIC" id="fig|989403.3.peg.4961"/>
<dbReference type="EMBL" id="LMCB01000159">
    <property type="protein sequence ID" value="KZL05174.1"/>
    <property type="molecule type" value="Genomic_DNA"/>
</dbReference>
<evidence type="ECO:0000313" key="7">
    <source>
        <dbReference type="EMBL" id="KZL05174.1"/>
    </source>
</evidence>
<evidence type="ECO:0000313" key="8">
    <source>
        <dbReference type="Proteomes" id="UP000076577"/>
    </source>
</evidence>
<evidence type="ECO:0000256" key="1">
    <source>
        <dbReference type="ARBA" id="ARBA00022617"/>
    </source>
</evidence>
<dbReference type="AlphaFoldDB" id="A0A165T1N6"/>
<dbReference type="GO" id="GO:0020037">
    <property type="term" value="F:heme binding"/>
    <property type="evidence" value="ECO:0007669"/>
    <property type="project" value="InterPro"/>
</dbReference>
<gene>
    <name evidence="7" type="ORF">PsAD2_04529</name>
</gene>
<keyword evidence="5" id="KW-0732">Signal</keyword>
<evidence type="ECO:0000259" key="6">
    <source>
        <dbReference type="PROSITE" id="PS51007"/>
    </source>
</evidence>
<dbReference type="InterPro" id="IPR036909">
    <property type="entry name" value="Cyt_c-like_dom_sf"/>
</dbReference>
<keyword evidence="1 4" id="KW-0349">Heme</keyword>
<name>A0A165T1N6_9HYPH</name>
<evidence type="ECO:0000256" key="5">
    <source>
        <dbReference type="SAM" id="SignalP"/>
    </source>
</evidence>
<keyword evidence="3 4" id="KW-0408">Iron</keyword>
<accession>A0A165T1N6</accession>
<dbReference type="SUPFAM" id="SSF46626">
    <property type="entry name" value="Cytochrome c"/>
    <property type="match status" value="1"/>
</dbReference>
<proteinExistence type="predicted"/>
<dbReference type="GO" id="GO:0046872">
    <property type="term" value="F:metal ion binding"/>
    <property type="evidence" value="ECO:0007669"/>
    <property type="project" value="UniProtKB-KW"/>
</dbReference>
<dbReference type="InterPro" id="IPR009056">
    <property type="entry name" value="Cyt_c-like_dom"/>
</dbReference>
<keyword evidence="8" id="KW-1185">Reference proteome</keyword>
<evidence type="ECO:0000256" key="4">
    <source>
        <dbReference type="PROSITE-ProRule" id="PRU00433"/>
    </source>
</evidence>
<dbReference type="Proteomes" id="UP000076577">
    <property type="component" value="Unassembled WGS sequence"/>
</dbReference>
<dbReference type="GO" id="GO:0009055">
    <property type="term" value="F:electron transfer activity"/>
    <property type="evidence" value="ECO:0007669"/>
    <property type="project" value="InterPro"/>
</dbReference>
<sequence length="105" mass="11449">MPGLRAMRSLLLFLLLCGVSFAEEAKQDHDLANLVHQDCGSCHGLTLKGGLGPDLRPDSISHYDADTLSEVILDGIPGTAMPPWRPIMSEAEARWIAHYLLEGPK</sequence>
<dbReference type="Gene3D" id="1.10.760.10">
    <property type="entry name" value="Cytochrome c-like domain"/>
    <property type="match status" value="1"/>
</dbReference>
<dbReference type="STRING" id="989403.SAMN05421798_11191"/>
<dbReference type="Pfam" id="PF13442">
    <property type="entry name" value="Cytochrome_CBB3"/>
    <property type="match status" value="1"/>
</dbReference>
<dbReference type="PROSITE" id="PS51007">
    <property type="entry name" value="CYTC"/>
    <property type="match status" value="1"/>
</dbReference>
<feature type="signal peptide" evidence="5">
    <location>
        <begin position="1"/>
        <end position="22"/>
    </location>
</feature>
<organism evidence="7 8">
    <name type="scientific">Pseudovibrio axinellae</name>
    <dbReference type="NCBI Taxonomy" id="989403"/>
    <lineage>
        <taxon>Bacteria</taxon>
        <taxon>Pseudomonadati</taxon>
        <taxon>Pseudomonadota</taxon>
        <taxon>Alphaproteobacteria</taxon>
        <taxon>Hyphomicrobiales</taxon>
        <taxon>Stappiaceae</taxon>
        <taxon>Pseudovibrio</taxon>
    </lineage>
</organism>
<evidence type="ECO:0000256" key="2">
    <source>
        <dbReference type="ARBA" id="ARBA00022723"/>
    </source>
</evidence>
<reference evidence="7 8" key="1">
    <citation type="journal article" date="2016" name="Front. Microbiol.">
        <title>Comparative Genomic Analysis Reveals a Diverse Repertoire of Genes Involved in Prokaryote-Eukaryote Interactions within the Pseudovibrio Genus.</title>
        <authorList>
            <person name="Romano S."/>
            <person name="Fernandez-Guerra A."/>
            <person name="Reen F.J."/>
            <person name="Glockner F.O."/>
            <person name="Crowley S.P."/>
            <person name="O'Sullivan O."/>
            <person name="Cotter P.D."/>
            <person name="Adams C."/>
            <person name="Dobson A.D."/>
            <person name="O'Gara F."/>
        </authorList>
    </citation>
    <scope>NUCLEOTIDE SEQUENCE [LARGE SCALE GENOMIC DNA]</scope>
    <source>
        <strain evidence="7 8">Ad2</strain>
    </source>
</reference>
<keyword evidence="2 4" id="KW-0479">Metal-binding</keyword>
<feature type="domain" description="Cytochrome c" evidence="6">
    <location>
        <begin position="23"/>
        <end position="104"/>
    </location>
</feature>
<evidence type="ECO:0000256" key="3">
    <source>
        <dbReference type="ARBA" id="ARBA00023004"/>
    </source>
</evidence>
<feature type="chain" id="PRO_5007866936" description="Cytochrome c domain-containing protein" evidence="5">
    <location>
        <begin position="23"/>
        <end position="105"/>
    </location>
</feature>
<comment type="caution">
    <text evidence="7">The sequence shown here is derived from an EMBL/GenBank/DDBJ whole genome shotgun (WGS) entry which is preliminary data.</text>
</comment>